<name>A0A6G8S428_9GAMM</name>
<dbReference type="PANTHER" id="PTHR34504">
    <property type="entry name" value="ANTITOXIN HICB"/>
    <property type="match status" value="1"/>
</dbReference>
<dbReference type="AlphaFoldDB" id="A0A6G8S428"/>
<evidence type="ECO:0000259" key="1">
    <source>
        <dbReference type="Pfam" id="PF15919"/>
    </source>
</evidence>
<dbReference type="Gene3D" id="3.30.160.250">
    <property type="match status" value="1"/>
</dbReference>
<protein>
    <submittedName>
        <fullName evidence="2">Type II toxin-antitoxin system HicB family antitoxin</fullName>
    </submittedName>
</protein>
<keyword evidence="3" id="KW-1185">Reference proteome</keyword>
<organism evidence="2 3">
    <name type="scientific">Acinetobacter lanii</name>
    <dbReference type="NCBI Taxonomy" id="2715163"/>
    <lineage>
        <taxon>Bacteria</taxon>
        <taxon>Pseudomonadati</taxon>
        <taxon>Pseudomonadota</taxon>
        <taxon>Gammaproteobacteria</taxon>
        <taxon>Moraxellales</taxon>
        <taxon>Moraxellaceae</taxon>
        <taxon>Acinetobacter</taxon>
    </lineage>
</organism>
<accession>A0A6G8S428</accession>
<dbReference type="InterPro" id="IPR035069">
    <property type="entry name" value="TTHA1013/TTHA0281-like"/>
</dbReference>
<reference evidence="2 3" key="1">
    <citation type="submission" date="2020-03" db="EMBL/GenBank/DDBJ databases">
        <authorList>
            <person name="Zhu W."/>
        </authorList>
    </citation>
    <scope>NUCLEOTIDE SEQUENCE [LARGE SCALE GENOMIC DNA]</scope>
    <source>
        <strain evidence="2 3">185</strain>
    </source>
</reference>
<dbReference type="SUPFAM" id="SSF143100">
    <property type="entry name" value="TTHA1013/TTHA0281-like"/>
    <property type="match status" value="1"/>
</dbReference>
<dbReference type="EMBL" id="CP049916">
    <property type="protein sequence ID" value="QIO08891.1"/>
    <property type="molecule type" value="Genomic_DNA"/>
</dbReference>
<dbReference type="RefSeq" id="WP_166324042.1">
    <property type="nucleotide sequence ID" value="NZ_CP049916.1"/>
</dbReference>
<dbReference type="InterPro" id="IPR031807">
    <property type="entry name" value="HicB-like"/>
</dbReference>
<evidence type="ECO:0000313" key="3">
    <source>
        <dbReference type="Proteomes" id="UP000501939"/>
    </source>
</evidence>
<dbReference type="Pfam" id="PF15919">
    <property type="entry name" value="HicB_lk_antitox"/>
    <property type="match status" value="1"/>
</dbReference>
<gene>
    <name evidence="2" type="ORF">G8D99_07605</name>
</gene>
<feature type="domain" description="HicB-like antitoxin of toxin-antitoxin system" evidence="1">
    <location>
        <begin position="3"/>
        <end position="127"/>
    </location>
</feature>
<dbReference type="PANTHER" id="PTHR34504:SF2">
    <property type="entry name" value="UPF0150 PROTEIN SSL0259"/>
    <property type="match status" value="1"/>
</dbReference>
<dbReference type="CDD" id="cd22231">
    <property type="entry name" value="RHH_NikR_HicB-like"/>
    <property type="match status" value="1"/>
</dbReference>
<dbReference type="InterPro" id="IPR051404">
    <property type="entry name" value="TA_system_antitoxin"/>
</dbReference>
<dbReference type="KEGG" id="alj:G8D99_07605"/>
<sequence length="134" mass="14807">MLYPLAVERGSDQQAYGVIVPDIQGCFSAGDTFEEALENAKEAIAGHLEILAEDGEEIPLASEAVNFFDNDDYKGMVWAVVDIDVSRYLGKAEKVNVTLPSRLIHLIDDRVKKDNRFKSRSAFLAASAERMLNA</sequence>
<evidence type="ECO:0000313" key="2">
    <source>
        <dbReference type="EMBL" id="QIO08891.1"/>
    </source>
</evidence>
<proteinExistence type="predicted"/>
<dbReference type="Proteomes" id="UP000501939">
    <property type="component" value="Chromosome"/>
</dbReference>